<dbReference type="EMBL" id="MAYH01000034">
    <property type="protein sequence ID" value="OCA70594.1"/>
    <property type="molecule type" value="Genomic_DNA"/>
</dbReference>
<dbReference type="Proteomes" id="UP000092651">
    <property type="component" value="Unassembled WGS sequence"/>
</dbReference>
<dbReference type="AlphaFoldDB" id="A0A1B8ZGC0"/>
<comment type="caution">
    <text evidence="1">The sequence shown here is derived from an EMBL/GenBank/DDBJ whole genome shotgun (WGS) entry which is preliminary data.</text>
</comment>
<sequence length="302" mass="35261">MKKNLLLFLLPVLLLSCKTQKLDNQFSIVDIGSTQISTFAEIINNKPENPDEILVRKIYIPNKELWEGYLGDENDFLKWTNEKALSQADLWKENKEVNSQILSDELKKYAKEMSVFTGYKPKGKWYLVYGPAFTDLGGLSNGVMLIDLANKVNINNNIIINLYPHELNHQIYSVTKPQTEKIVLDRIIDEGFATYVSYIFHKKKYTKADELKYTEEEFQYCISNEDKLIGLLKKYYLSNDENQSRDFASRNYKIGEKYPGAIGYYLGFRIVEEFVKRNGEDSWKKIYTMKPIEVLEQSFLLK</sequence>
<keyword evidence="2" id="KW-1185">Reference proteome</keyword>
<dbReference type="RefSeq" id="WP_065395005.1">
    <property type="nucleotide sequence ID" value="NZ_MAYH01000034.1"/>
</dbReference>
<dbReference type="Pfam" id="PF25594">
    <property type="entry name" value="GldB_lipo"/>
    <property type="match status" value="1"/>
</dbReference>
<gene>
    <name evidence="1" type="ORF">BBI01_11620</name>
</gene>
<reference evidence="1 2" key="1">
    <citation type="submission" date="2016-07" db="EMBL/GenBank/DDBJ databases">
        <authorList>
            <person name="Jeong J.-J."/>
            <person name="Kim D.W."/>
            <person name="Sang M.K."/>
            <person name="Choi I.-G."/>
            <person name="Kim K.D."/>
        </authorList>
    </citation>
    <scope>NUCLEOTIDE SEQUENCE [LARGE SCALE GENOMIC DNA]</scope>
    <source>
        <strain evidence="1 2">UTM-3</strain>
    </source>
</reference>
<dbReference type="PROSITE" id="PS51257">
    <property type="entry name" value="PROKAR_LIPOPROTEIN"/>
    <property type="match status" value="1"/>
</dbReference>
<evidence type="ECO:0000313" key="1">
    <source>
        <dbReference type="EMBL" id="OCA70594.1"/>
    </source>
</evidence>
<dbReference type="OrthoDB" id="6402335at2"/>
<dbReference type="InterPro" id="IPR019853">
    <property type="entry name" value="GldB-like"/>
</dbReference>
<evidence type="ECO:0000313" key="2">
    <source>
        <dbReference type="Proteomes" id="UP000092651"/>
    </source>
</evidence>
<organism evidence="1 2">
    <name type="scientific">Chryseobacterium artocarpi</name>
    <dbReference type="NCBI Taxonomy" id="1414727"/>
    <lineage>
        <taxon>Bacteria</taxon>
        <taxon>Pseudomonadati</taxon>
        <taxon>Bacteroidota</taxon>
        <taxon>Flavobacteriia</taxon>
        <taxon>Flavobacteriales</taxon>
        <taxon>Weeksellaceae</taxon>
        <taxon>Chryseobacterium group</taxon>
        <taxon>Chryseobacterium</taxon>
    </lineage>
</organism>
<protein>
    <submittedName>
        <fullName evidence="1">Uncharacterized protein</fullName>
    </submittedName>
</protein>
<name>A0A1B8ZGC0_9FLAO</name>
<proteinExistence type="predicted"/>
<accession>A0A1B8ZGC0</accession>